<dbReference type="AlphaFoldDB" id="A0A7T1AN66"/>
<reference evidence="5 6" key="1">
    <citation type="journal article" date="2021" name="Nat. Commun.">
        <title>Isolation of a member of the candidate phylum Atribacteria reveals a unique cell membrane structure.</title>
        <authorList>
            <person name="Taiki K."/>
            <person name="Nobu M.K."/>
            <person name="Kusada H."/>
            <person name="Meng X.-Y."/>
            <person name="Hosoki N."/>
            <person name="Uematsu K."/>
            <person name="Yoshioka H."/>
            <person name="Kamagata Y."/>
            <person name="Tamaki H."/>
        </authorList>
    </citation>
    <scope>NUCLEOTIDE SEQUENCE [LARGE SCALE GENOMIC DNA]</scope>
    <source>
        <strain evidence="5 6">RT761</strain>
    </source>
</reference>
<dbReference type="RefSeq" id="WP_218111500.1">
    <property type="nucleotide sequence ID" value="NZ_CP065383.1"/>
</dbReference>
<dbReference type="Gene3D" id="3.40.50.970">
    <property type="match status" value="1"/>
</dbReference>
<accession>A0A7T1AN66</accession>
<dbReference type="PANTHER" id="PTHR11516:SF60">
    <property type="entry name" value="PYRUVATE DEHYDROGENASE E1 COMPONENT SUBUNIT ALPHA"/>
    <property type="match status" value="1"/>
</dbReference>
<dbReference type="GO" id="GO:0006086">
    <property type="term" value="P:pyruvate decarboxylation to acetyl-CoA"/>
    <property type="evidence" value="ECO:0007669"/>
    <property type="project" value="TreeGrafter"/>
</dbReference>
<keyword evidence="3" id="KW-0786">Thiamine pyrophosphate</keyword>
<protein>
    <submittedName>
        <fullName evidence="5">Acetoin:2,6-dichlorophenolindophenol oxidoreductase subunit alpha</fullName>
        <ecNumber evidence="5">1.1.1.-</ecNumber>
    </submittedName>
</protein>
<evidence type="ECO:0000259" key="4">
    <source>
        <dbReference type="Pfam" id="PF00676"/>
    </source>
</evidence>
<sequence length="320" mass="35416">MEEVDIKVLFDIYKKMNLIRKFEQKAIQLYWEGINRGALHTYIGEEAVAVGVCSALRKGDYISSTHRGHGHCLAMNGDPNLMLAELLGKENGYCRGRGGSMHIADLDLGILGANGIVGGGIPMAVGAAMALDYQEKSNVVACFFGDGATSTGAFHEALNLASIWNLPILFICENNFYAISTCVTNAIAIQDLANRAKAYGMTSQIVDGNDAIQVYQETKKARDIAISGNGPVFLECKTYRTEGHWVADPQIYRDRKEVEEWRKKCPIEALKNKILQKDVSKKKLLESIEKEVEQIILQAEKFAKESPEPNPKDVQKFVLV</sequence>
<dbReference type="InterPro" id="IPR050642">
    <property type="entry name" value="PDH_E1_Alpha_Subunit"/>
</dbReference>
<dbReference type="KEGG" id="alam:RT761_02239"/>
<dbReference type="Proteomes" id="UP000594463">
    <property type="component" value="Chromosome"/>
</dbReference>
<dbReference type="EC" id="1.1.1.-" evidence="5"/>
<feature type="domain" description="Dehydrogenase E1 component" evidence="4">
    <location>
        <begin position="15"/>
        <end position="312"/>
    </location>
</feature>
<dbReference type="SUPFAM" id="SSF52518">
    <property type="entry name" value="Thiamin diphosphate-binding fold (THDP-binding)"/>
    <property type="match status" value="1"/>
</dbReference>
<keyword evidence="2 5" id="KW-0560">Oxidoreductase</keyword>
<gene>
    <name evidence="5" type="primary">acoA_5</name>
    <name evidence="5" type="ORF">RT761_02239</name>
</gene>
<dbReference type="GO" id="GO:0004739">
    <property type="term" value="F:pyruvate dehydrogenase (acetyl-transferring) activity"/>
    <property type="evidence" value="ECO:0007669"/>
    <property type="project" value="TreeGrafter"/>
</dbReference>
<name>A0A7T1AN66_ATRLM</name>
<dbReference type="CDD" id="cd02000">
    <property type="entry name" value="TPP_E1_PDC_ADC_BCADC"/>
    <property type="match status" value="1"/>
</dbReference>
<evidence type="ECO:0000313" key="6">
    <source>
        <dbReference type="Proteomes" id="UP000594463"/>
    </source>
</evidence>
<evidence type="ECO:0000256" key="1">
    <source>
        <dbReference type="ARBA" id="ARBA00001964"/>
    </source>
</evidence>
<dbReference type="InterPro" id="IPR001017">
    <property type="entry name" value="DH_E1"/>
</dbReference>
<dbReference type="InterPro" id="IPR029061">
    <property type="entry name" value="THDP-binding"/>
</dbReference>
<dbReference type="PANTHER" id="PTHR11516">
    <property type="entry name" value="PYRUVATE DEHYDROGENASE E1 COMPONENT, ALPHA SUBUNIT BACTERIAL AND ORGANELLAR"/>
    <property type="match status" value="1"/>
</dbReference>
<dbReference type="Pfam" id="PF00676">
    <property type="entry name" value="E1_dh"/>
    <property type="match status" value="1"/>
</dbReference>
<evidence type="ECO:0000313" key="5">
    <source>
        <dbReference type="EMBL" id="QPM69011.1"/>
    </source>
</evidence>
<keyword evidence="6" id="KW-1185">Reference proteome</keyword>
<dbReference type="EMBL" id="CP065383">
    <property type="protein sequence ID" value="QPM69011.1"/>
    <property type="molecule type" value="Genomic_DNA"/>
</dbReference>
<organism evidence="5 6">
    <name type="scientific">Atribacter laminatus</name>
    <dbReference type="NCBI Taxonomy" id="2847778"/>
    <lineage>
        <taxon>Bacteria</taxon>
        <taxon>Pseudomonadati</taxon>
        <taxon>Atribacterota</taxon>
        <taxon>Atribacteria</taxon>
        <taxon>Atribacterales</taxon>
        <taxon>Atribacteraceae</taxon>
        <taxon>Atribacter</taxon>
    </lineage>
</organism>
<proteinExistence type="predicted"/>
<evidence type="ECO:0000256" key="3">
    <source>
        <dbReference type="ARBA" id="ARBA00023052"/>
    </source>
</evidence>
<evidence type="ECO:0000256" key="2">
    <source>
        <dbReference type="ARBA" id="ARBA00023002"/>
    </source>
</evidence>
<comment type="cofactor">
    <cofactor evidence="1">
        <name>thiamine diphosphate</name>
        <dbReference type="ChEBI" id="CHEBI:58937"/>
    </cofactor>
</comment>